<protein>
    <submittedName>
        <fullName evidence="1">Uncharacterized protein</fullName>
    </submittedName>
</protein>
<name>A0A225EAL8_9BACT</name>
<dbReference type="AlphaFoldDB" id="A0A225EAL8"/>
<sequence>MTKAVTGVFILAGLVAALVVNPWFAVIPAAGGLILAQYFFGRRSWLGELFGALGYRSGTEIDRERLALLALRGDFCNLPTVHHVEDPDAIARLEGEGGIVFEPDEAKLAPMDAVKVVVEATHK</sequence>
<keyword evidence="2" id="KW-1185">Reference proteome</keyword>
<comment type="caution">
    <text evidence="1">The sequence shown here is derived from an EMBL/GenBank/DDBJ whole genome shotgun (WGS) entry which is preliminary data.</text>
</comment>
<gene>
    <name evidence="1" type="ORF">FRUB_00128</name>
</gene>
<reference evidence="2" key="1">
    <citation type="submission" date="2017-06" db="EMBL/GenBank/DDBJ databases">
        <title>Genome analysis of Fimbriiglobus ruber SP5, the first member of the order Planctomycetales with confirmed chitinolytic capability.</title>
        <authorList>
            <person name="Ravin N.V."/>
            <person name="Rakitin A.L."/>
            <person name="Ivanova A.A."/>
            <person name="Beletsky A.V."/>
            <person name="Kulichevskaya I.S."/>
            <person name="Mardanov A.V."/>
            <person name="Dedysh S.N."/>
        </authorList>
    </citation>
    <scope>NUCLEOTIDE SEQUENCE [LARGE SCALE GENOMIC DNA]</scope>
    <source>
        <strain evidence="2">SP5</strain>
    </source>
</reference>
<dbReference type="Proteomes" id="UP000214646">
    <property type="component" value="Unassembled WGS sequence"/>
</dbReference>
<organism evidence="1 2">
    <name type="scientific">Fimbriiglobus ruber</name>
    <dbReference type="NCBI Taxonomy" id="1908690"/>
    <lineage>
        <taxon>Bacteria</taxon>
        <taxon>Pseudomonadati</taxon>
        <taxon>Planctomycetota</taxon>
        <taxon>Planctomycetia</taxon>
        <taxon>Gemmatales</taxon>
        <taxon>Gemmataceae</taxon>
        <taxon>Fimbriiglobus</taxon>
    </lineage>
</organism>
<accession>A0A225EAL8</accession>
<evidence type="ECO:0000313" key="1">
    <source>
        <dbReference type="EMBL" id="OWK46429.1"/>
    </source>
</evidence>
<dbReference type="EMBL" id="NIDE01000001">
    <property type="protein sequence ID" value="OWK46429.1"/>
    <property type="molecule type" value="Genomic_DNA"/>
</dbReference>
<evidence type="ECO:0000313" key="2">
    <source>
        <dbReference type="Proteomes" id="UP000214646"/>
    </source>
</evidence>
<proteinExistence type="predicted"/>